<feature type="transmembrane region" description="Helical" evidence="6">
    <location>
        <begin position="6"/>
        <end position="21"/>
    </location>
</feature>
<sequence>MTGQLIPYLVFSLAHVLGEFIGSMKIRYFTKLLLMPLLALYYLAGNPDPSILMILAIAGGWLGDLFLMIPDPEKTRRWFKPGLVAFLLGHIFYMSVFFRASAGKIELTMPVITLTGFVIVYCALVFLKLKPYMGKLAPAITVYIVVIAAMGISAVLCLPGQAAGPAVTVIAGAMIFMVSDTVNAWNKFAKEVPMERVITMTTYLAGQGLLVAGYLGFIL</sequence>
<proteinExistence type="inferred from homology"/>
<feature type="transmembrane region" description="Helical" evidence="6">
    <location>
        <begin position="136"/>
        <end position="156"/>
    </location>
</feature>
<reference evidence="7 8" key="1">
    <citation type="submission" date="2020-08" db="EMBL/GenBank/DDBJ databases">
        <title>Genomic Encyclopedia of Type Strains, Phase IV (KMG-IV): sequencing the most valuable type-strain genomes for metagenomic binning, comparative biology and taxonomic classification.</title>
        <authorList>
            <person name="Goeker M."/>
        </authorList>
    </citation>
    <scope>NUCLEOTIDE SEQUENCE [LARGE SCALE GENOMIC DNA]</scope>
    <source>
        <strain evidence="7 8">DSM 2461</strain>
    </source>
</reference>
<evidence type="ECO:0000256" key="4">
    <source>
        <dbReference type="ARBA" id="ARBA00022989"/>
    </source>
</evidence>
<keyword evidence="3 6" id="KW-0812">Transmembrane</keyword>
<dbReference type="Proteomes" id="UP000587760">
    <property type="component" value="Unassembled WGS sequence"/>
</dbReference>
<keyword evidence="4 6" id="KW-1133">Transmembrane helix</keyword>
<feature type="transmembrane region" description="Helical" evidence="6">
    <location>
        <begin position="28"/>
        <end position="44"/>
    </location>
</feature>
<feature type="transmembrane region" description="Helical" evidence="6">
    <location>
        <begin position="197"/>
        <end position="217"/>
    </location>
</feature>
<keyword evidence="5 6" id="KW-0472">Membrane</keyword>
<accession>A0A841R8Q6</accession>
<dbReference type="EMBL" id="JACHGJ010000003">
    <property type="protein sequence ID" value="MBB6480285.1"/>
    <property type="molecule type" value="Genomic_DNA"/>
</dbReference>
<feature type="transmembrane region" description="Helical" evidence="6">
    <location>
        <begin position="50"/>
        <end position="69"/>
    </location>
</feature>
<feature type="transmembrane region" description="Helical" evidence="6">
    <location>
        <begin position="81"/>
        <end position="101"/>
    </location>
</feature>
<evidence type="ECO:0000313" key="8">
    <source>
        <dbReference type="Proteomes" id="UP000587760"/>
    </source>
</evidence>
<evidence type="ECO:0000256" key="5">
    <source>
        <dbReference type="ARBA" id="ARBA00023136"/>
    </source>
</evidence>
<comment type="subcellular location">
    <subcellularLocation>
        <location evidence="1">Membrane</location>
        <topology evidence="1">Multi-pass membrane protein</topology>
    </subcellularLocation>
</comment>
<comment type="caution">
    <text evidence="7">The sequence shown here is derived from an EMBL/GenBank/DDBJ whole genome shotgun (WGS) entry which is preliminary data.</text>
</comment>
<dbReference type="RefSeq" id="WP_184746396.1">
    <property type="nucleotide sequence ID" value="NZ_JACHGJ010000003.1"/>
</dbReference>
<dbReference type="PANTHER" id="PTHR31885">
    <property type="entry name" value="GH04784P"/>
    <property type="match status" value="1"/>
</dbReference>
<feature type="transmembrane region" description="Helical" evidence="6">
    <location>
        <begin position="162"/>
        <end position="185"/>
    </location>
</feature>
<dbReference type="Pfam" id="PF07947">
    <property type="entry name" value="YhhN"/>
    <property type="match status" value="1"/>
</dbReference>
<dbReference type="AlphaFoldDB" id="A0A841R8Q6"/>
<comment type="similarity">
    <text evidence="2">Belongs to the TMEM86 family.</text>
</comment>
<organism evidence="7 8">
    <name type="scientific">Spirochaeta isovalerica</name>
    <dbReference type="NCBI Taxonomy" id="150"/>
    <lineage>
        <taxon>Bacteria</taxon>
        <taxon>Pseudomonadati</taxon>
        <taxon>Spirochaetota</taxon>
        <taxon>Spirochaetia</taxon>
        <taxon>Spirochaetales</taxon>
        <taxon>Spirochaetaceae</taxon>
        <taxon>Spirochaeta</taxon>
    </lineage>
</organism>
<protein>
    <submittedName>
        <fullName evidence="7">Putative membrane protein YhhN</fullName>
    </submittedName>
</protein>
<gene>
    <name evidence="7" type="ORF">HNR50_001948</name>
</gene>
<evidence type="ECO:0000256" key="2">
    <source>
        <dbReference type="ARBA" id="ARBA00007375"/>
    </source>
</evidence>
<dbReference type="PANTHER" id="PTHR31885:SF6">
    <property type="entry name" value="GH04784P"/>
    <property type="match status" value="1"/>
</dbReference>
<evidence type="ECO:0000313" key="7">
    <source>
        <dbReference type="EMBL" id="MBB6480285.1"/>
    </source>
</evidence>
<keyword evidence="8" id="KW-1185">Reference proteome</keyword>
<evidence type="ECO:0000256" key="1">
    <source>
        <dbReference type="ARBA" id="ARBA00004141"/>
    </source>
</evidence>
<name>A0A841R8Q6_9SPIO</name>
<dbReference type="InterPro" id="IPR012506">
    <property type="entry name" value="TMEM86B-like"/>
</dbReference>
<evidence type="ECO:0000256" key="6">
    <source>
        <dbReference type="SAM" id="Phobius"/>
    </source>
</evidence>
<dbReference type="GO" id="GO:0016787">
    <property type="term" value="F:hydrolase activity"/>
    <property type="evidence" value="ECO:0007669"/>
    <property type="project" value="TreeGrafter"/>
</dbReference>
<feature type="transmembrane region" description="Helical" evidence="6">
    <location>
        <begin position="107"/>
        <end position="129"/>
    </location>
</feature>
<dbReference type="GO" id="GO:0016020">
    <property type="term" value="C:membrane"/>
    <property type="evidence" value="ECO:0007669"/>
    <property type="project" value="UniProtKB-SubCell"/>
</dbReference>
<evidence type="ECO:0000256" key="3">
    <source>
        <dbReference type="ARBA" id="ARBA00022692"/>
    </source>
</evidence>